<keyword evidence="10" id="KW-0934">Plastid</keyword>
<keyword evidence="9" id="KW-0050">Antiport</keyword>
<keyword evidence="3 9" id="KW-0812">Transmembrane</keyword>
<dbReference type="RefSeq" id="YP_009258666.1">
    <property type="nucleotide sequence ID" value="NC_030358.1"/>
</dbReference>
<evidence type="ECO:0000256" key="9">
    <source>
        <dbReference type="HAMAP-Rule" id="MF_01308"/>
    </source>
</evidence>
<protein>
    <recommendedName>
        <fullName evidence="9">Potassium/proton antiporter CemA</fullName>
    </recommendedName>
    <alternativeName>
        <fullName evidence="9">Chloroplast envelope membrane protein A</fullName>
        <shortName evidence="9">CemA</shortName>
    </alternativeName>
</protein>
<dbReference type="GeneID" id="27985089"/>
<comment type="catalytic activity">
    <reaction evidence="9">
        <text>K(+)(in) + H(+)(out) = K(+)(out) + H(+)(in)</text>
        <dbReference type="Rhea" id="RHEA:29467"/>
        <dbReference type="ChEBI" id="CHEBI:15378"/>
        <dbReference type="ChEBI" id="CHEBI:29103"/>
    </reaction>
</comment>
<dbReference type="HAMAP" id="MF_01308">
    <property type="entry name" value="CemA_PxcA"/>
    <property type="match status" value="1"/>
</dbReference>
<keyword evidence="5 9" id="KW-1133">Transmembrane helix</keyword>
<keyword evidence="4 9" id="KW-0375">Hydrogen ion transport</keyword>
<evidence type="ECO:0000256" key="3">
    <source>
        <dbReference type="ARBA" id="ARBA00022692"/>
    </source>
</evidence>
<dbReference type="GO" id="GO:0006813">
    <property type="term" value="P:potassium ion transport"/>
    <property type="evidence" value="ECO:0007669"/>
    <property type="project" value="UniProtKB-UniRule"/>
</dbReference>
<evidence type="ECO:0000256" key="8">
    <source>
        <dbReference type="ARBA" id="ARBA00043980"/>
    </source>
</evidence>
<evidence type="ECO:0000256" key="5">
    <source>
        <dbReference type="ARBA" id="ARBA00022989"/>
    </source>
</evidence>
<comment type="subcellular location">
    <subcellularLocation>
        <location evidence="1">Membrane</location>
        <topology evidence="1">Multi-pass membrane protein</topology>
    </subcellularLocation>
    <subcellularLocation>
        <location evidence="9">Plastid</location>
        <location evidence="9">Chloroplast inner membrane</location>
        <topology evidence="9">Multi-pass membrane protein</topology>
    </subcellularLocation>
</comment>
<keyword evidence="9" id="KW-0630">Potassium</keyword>
<evidence type="ECO:0000256" key="7">
    <source>
        <dbReference type="ARBA" id="ARBA00023136"/>
    </source>
</evidence>
<comment type="similarity">
    <text evidence="8 9">Belongs to the CemA family.</text>
</comment>
<gene>
    <name evidence="9 10" type="primary">cemA</name>
</gene>
<evidence type="ECO:0000313" key="10">
    <source>
        <dbReference type="EMBL" id="ANI25649.1"/>
    </source>
</evidence>
<organism evidence="10">
    <name type="scientific">Coleochaete scutata</name>
    <dbReference type="NCBI Taxonomy" id="3125"/>
    <lineage>
        <taxon>Eukaryota</taxon>
        <taxon>Viridiplantae</taxon>
        <taxon>Streptophyta</taxon>
        <taxon>Coleochaetophyceae</taxon>
        <taxon>Coleochaetales</taxon>
        <taxon>Coleochaetaceae</taxon>
        <taxon>Coleochaete</taxon>
    </lineage>
</organism>
<evidence type="ECO:0000256" key="1">
    <source>
        <dbReference type="ARBA" id="ARBA00004141"/>
    </source>
</evidence>
<accession>A0A191T5I1</accession>
<dbReference type="GO" id="GO:0015078">
    <property type="term" value="F:proton transmembrane transporter activity"/>
    <property type="evidence" value="ECO:0007669"/>
    <property type="project" value="UniProtKB-UniRule"/>
</dbReference>
<feature type="transmembrane region" description="Helical" evidence="9">
    <location>
        <begin position="421"/>
        <end position="441"/>
    </location>
</feature>
<keyword evidence="9" id="KW-1001">Plastid inner membrane</keyword>
<evidence type="ECO:0000256" key="6">
    <source>
        <dbReference type="ARBA" id="ARBA00023065"/>
    </source>
</evidence>
<dbReference type="PANTHER" id="PTHR33650:SF2">
    <property type="entry name" value="CHLOROPLAST ENVELOPE MEMBRANE PROTEIN"/>
    <property type="match status" value="1"/>
</dbReference>
<dbReference type="Pfam" id="PF03040">
    <property type="entry name" value="CemA"/>
    <property type="match status" value="1"/>
</dbReference>
<dbReference type="GO" id="GO:0009706">
    <property type="term" value="C:chloroplast inner membrane"/>
    <property type="evidence" value="ECO:0007669"/>
    <property type="project" value="UniProtKB-SubCell"/>
</dbReference>
<dbReference type="PANTHER" id="PTHR33650">
    <property type="entry name" value="CHLOROPLAST ENVELOPE MEMBRANE PROTEIN-RELATED"/>
    <property type="match status" value="1"/>
</dbReference>
<keyword evidence="7 9" id="KW-0472">Membrane</keyword>
<dbReference type="EMBL" id="KU646493">
    <property type="protein sequence ID" value="ANI25649.1"/>
    <property type="molecule type" value="Genomic_DNA"/>
</dbReference>
<keyword evidence="10" id="KW-0150">Chloroplast</keyword>
<feature type="transmembrane region" description="Helical" evidence="9">
    <location>
        <begin position="461"/>
        <end position="482"/>
    </location>
</feature>
<evidence type="ECO:0000256" key="2">
    <source>
        <dbReference type="ARBA" id="ARBA00022448"/>
    </source>
</evidence>
<sequence>MNEAIVKFNEWLFNLANKALDRAYNTSKQIFLIQKEYLAYKNIVFSSQRSWQSVVLYIDSEFSQCVFKIKWNLIQFRIYKYLIDILCTFYFKNFISFFNPNRYNKFSEKLEVNKEIFNSTYPVDDSVSKCTTQSLFDISIQKNKKSYNKKFNNYNLDINDIKSDSENNFNKLLNNSQESSLKKMEKKIEWIEAVLGDLSTWKSYHLEIYLSNTIKNSKNNGLFIFNKSTSSPTLALAYESIGLIPRSITRTLSRFQSELAGRSYPLIMKEFRIAKYYTLASLQYVFSLLFLPWITNLICRKLFLESYLENWWNTNQSQIFLNISQEEQALKRLQDVEELLWLDIAIAEPSQGYPQDLTAQIHQRTVQLADLYNHESLETVIHVFTDFIYLFTLILLLIFGKKRVAIFNAWIQELFYSLTDTMKAFLILLLTDLFIGFHSPHGWEIAIGDLLDHFGFAHNKYLISCLVSTFPVILDTVIKYWIFRHLNRISPSIVVTYHTMNE</sequence>
<name>A0A191T5I1_COLSC</name>
<keyword evidence="2 9" id="KW-0813">Transport</keyword>
<evidence type="ECO:0000256" key="4">
    <source>
        <dbReference type="ARBA" id="ARBA00022781"/>
    </source>
</evidence>
<keyword evidence="9" id="KW-0633">Potassium transport</keyword>
<reference evidence="10" key="1">
    <citation type="journal article" date="2016" name="Front. Plant Sci.">
        <title>Comparative Chloroplast Genome Analyses of Streptophyte Green Algae Uncover Major Structural Alterations in the Klebsormidiophyceae, Coleochaetophyceae and Zygnematophyceae.</title>
        <authorList>
            <person name="Lemieux C."/>
            <person name="Otis C."/>
            <person name="Turmel M."/>
        </authorList>
    </citation>
    <scope>NUCLEOTIDE SEQUENCE</scope>
</reference>
<dbReference type="InterPro" id="IPR004282">
    <property type="entry name" value="CemA"/>
</dbReference>
<dbReference type="AlphaFoldDB" id="A0A191T5I1"/>
<comment type="function">
    <text evidence="9">Contributes to K(+)/H(+) antiport activity by supporting proton efflux to control proton extrusion and homeostasis in chloroplasts in a light-dependent manner to modulate photosynthesis. Prevents excessive induction of non-photochemical quenching (NPQ) under continuous-light conditions. Indirectly promotes efficient inorganic carbon uptake into chloroplasts.</text>
</comment>
<geneLocation type="chloroplast" evidence="10"/>
<feature type="transmembrane region" description="Helical" evidence="9">
    <location>
        <begin position="380"/>
        <end position="400"/>
    </location>
</feature>
<keyword evidence="6 9" id="KW-0406">Ion transport</keyword>
<dbReference type="GO" id="GO:0015297">
    <property type="term" value="F:antiporter activity"/>
    <property type="evidence" value="ECO:0007669"/>
    <property type="project" value="UniProtKB-KW"/>
</dbReference>
<feature type="transmembrane region" description="Helical" evidence="9">
    <location>
        <begin position="276"/>
        <end position="294"/>
    </location>
</feature>
<proteinExistence type="inferred from homology"/>